<keyword evidence="4" id="KW-0444">Lipid biosynthesis</keyword>
<dbReference type="CDD" id="cd02440">
    <property type="entry name" value="AdoMet_MTases"/>
    <property type="match status" value="1"/>
</dbReference>
<evidence type="ECO:0000256" key="10">
    <source>
        <dbReference type="ARBA" id="ARBA00022989"/>
    </source>
</evidence>
<keyword evidence="9" id="KW-0746">Sphingolipid metabolism</keyword>
<evidence type="ECO:0000256" key="2">
    <source>
        <dbReference type="ARBA" id="ARBA00004760"/>
    </source>
</evidence>
<evidence type="ECO:0000256" key="4">
    <source>
        <dbReference type="ARBA" id="ARBA00022516"/>
    </source>
</evidence>
<dbReference type="SUPFAM" id="SSF53335">
    <property type="entry name" value="S-adenosyl-L-methionine-dependent methyltransferases"/>
    <property type="match status" value="1"/>
</dbReference>
<feature type="transmembrane region" description="Helical" evidence="14">
    <location>
        <begin position="41"/>
        <end position="59"/>
    </location>
</feature>
<keyword evidence="8 14" id="KW-0812">Transmembrane</keyword>
<dbReference type="GO" id="GO:0008168">
    <property type="term" value="F:methyltransferase activity"/>
    <property type="evidence" value="ECO:0007669"/>
    <property type="project" value="UniProtKB-KW"/>
</dbReference>
<evidence type="ECO:0000256" key="5">
    <source>
        <dbReference type="ARBA" id="ARBA00022603"/>
    </source>
</evidence>
<evidence type="ECO:0000256" key="9">
    <source>
        <dbReference type="ARBA" id="ARBA00022919"/>
    </source>
</evidence>
<dbReference type="Pfam" id="PF02353">
    <property type="entry name" value="CMAS"/>
    <property type="match status" value="1"/>
</dbReference>
<feature type="transmembrane region" description="Helical" evidence="14">
    <location>
        <begin position="16"/>
        <end position="35"/>
    </location>
</feature>
<protein>
    <recommendedName>
        <fullName evidence="13">sphingolipid C(9)-methyltransferase</fullName>
        <ecNumber evidence="13">2.1.1.317</ecNumber>
    </recommendedName>
</protein>
<evidence type="ECO:0000256" key="11">
    <source>
        <dbReference type="ARBA" id="ARBA00023098"/>
    </source>
</evidence>
<organism evidence="15 16">
    <name type="scientific">Diacronema lutheri</name>
    <name type="common">Unicellular marine alga</name>
    <name type="synonym">Monochrysis lutheri</name>
    <dbReference type="NCBI Taxonomy" id="2081491"/>
    <lineage>
        <taxon>Eukaryota</taxon>
        <taxon>Haptista</taxon>
        <taxon>Haptophyta</taxon>
        <taxon>Pavlovophyceae</taxon>
        <taxon>Pavlovales</taxon>
        <taxon>Pavlovaceae</taxon>
        <taxon>Diacronema</taxon>
    </lineage>
</organism>
<evidence type="ECO:0000256" key="7">
    <source>
        <dbReference type="ARBA" id="ARBA00022691"/>
    </source>
</evidence>
<keyword evidence="5" id="KW-0489">Methyltransferase</keyword>
<accession>A0A8J5X4Y8</accession>
<dbReference type="OrthoDB" id="412182at2759"/>
<comment type="subcellular location">
    <subcellularLocation>
        <location evidence="1">Membrane</location>
        <topology evidence="1">Multi-pass membrane protein</topology>
    </subcellularLocation>
</comment>
<feature type="transmembrane region" description="Helical" evidence="14">
    <location>
        <begin position="80"/>
        <end position="102"/>
    </location>
</feature>
<reference evidence="15" key="1">
    <citation type="submission" date="2021-05" db="EMBL/GenBank/DDBJ databases">
        <title>The genome of the haptophyte Pavlova lutheri (Diacronema luteri, Pavlovales) - a model for lipid biosynthesis in eukaryotic algae.</title>
        <authorList>
            <person name="Hulatt C.J."/>
            <person name="Posewitz M.C."/>
        </authorList>
    </citation>
    <scope>NUCLEOTIDE SEQUENCE</scope>
    <source>
        <strain evidence="15">NIVA-4/92</strain>
    </source>
</reference>
<dbReference type="EMBL" id="JAGTXO010000060">
    <property type="protein sequence ID" value="KAG8457904.1"/>
    <property type="molecule type" value="Genomic_DNA"/>
</dbReference>
<dbReference type="EC" id="2.1.1.317" evidence="13"/>
<evidence type="ECO:0000256" key="1">
    <source>
        <dbReference type="ARBA" id="ARBA00004141"/>
    </source>
</evidence>
<gene>
    <name evidence="15" type="ORF">KFE25_011970</name>
</gene>
<evidence type="ECO:0000313" key="15">
    <source>
        <dbReference type="EMBL" id="KAG8457904.1"/>
    </source>
</evidence>
<evidence type="ECO:0000256" key="8">
    <source>
        <dbReference type="ARBA" id="ARBA00022692"/>
    </source>
</evidence>
<dbReference type="PANTHER" id="PTHR45197">
    <property type="entry name" value="SYNTHASE, PUTATIVE (AFU_ORTHOLOGUE AFUA_7G04190)-RELATED"/>
    <property type="match status" value="1"/>
</dbReference>
<evidence type="ECO:0000256" key="6">
    <source>
        <dbReference type="ARBA" id="ARBA00022679"/>
    </source>
</evidence>
<dbReference type="GO" id="GO:0016020">
    <property type="term" value="C:membrane"/>
    <property type="evidence" value="ECO:0007669"/>
    <property type="project" value="UniProtKB-SubCell"/>
</dbReference>
<evidence type="ECO:0000256" key="3">
    <source>
        <dbReference type="ARBA" id="ARBA00004991"/>
    </source>
</evidence>
<keyword evidence="6" id="KW-0808">Transferase</keyword>
<dbReference type="InterPro" id="IPR052290">
    <property type="entry name" value="Sphingo_C9-MT"/>
</dbReference>
<comment type="pathway">
    <text evidence="2">Lipid metabolism; sphingolipid metabolism.</text>
</comment>
<comment type="pathway">
    <text evidence="3">Sphingolipid metabolism.</text>
</comment>
<evidence type="ECO:0000256" key="13">
    <source>
        <dbReference type="ARBA" id="ARBA00039020"/>
    </source>
</evidence>
<evidence type="ECO:0000313" key="16">
    <source>
        <dbReference type="Proteomes" id="UP000751190"/>
    </source>
</evidence>
<evidence type="ECO:0000256" key="14">
    <source>
        <dbReference type="SAM" id="Phobius"/>
    </source>
</evidence>
<dbReference type="OMA" id="GFKTWLF"/>
<dbReference type="GO" id="GO:0032259">
    <property type="term" value="P:methylation"/>
    <property type="evidence" value="ECO:0007669"/>
    <property type="project" value="UniProtKB-KW"/>
</dbReference>
<dbReference type="GO" id="GO:0006665">
    <property type="term" value="P:sphingolipid metabolic process"/>
    <property type="evidence" value="ECO:0007669"/>
    <property type="project" value="UniProtKB-KW"/>
</dbReference>
<keyword evidence="11" id="KW-0443">Lipid metabolism</keyword>
<name>A0A8J5X4Y8_DIALT</name>
<dbReference type="InterPro" id="IPR029063">
    <property type="entry name" value="SAM-dependent_MTases_sf"/>
</dbReference>
<dbReference type="Proteomes" id="UP000751190">
    <property type="component" value="Unassembled WGS sequence"/>
</dbReference>
<dbReference type="AlphaFoldDB" id="A0A8J5X4Y8"/>
<comment type="caution">
    <text evidence="15">The sequence shown here is derived from an EMBL/GenBank/DDBJ whole genome shotgun (WGS) entry which is preliminary data.</text>
</comment>
<proteinExistence type="predicted"/>
<evidence type="ECO:0000256" key="12">
    <source>
        <dbReference type="ARBA" id="ARBA00023136"/>
    </source>
</evidence>
<keyword evidence="12 14" id="KW-0472">Membrane</keyword>
<keyword evidence="16" id="KW-1185">Reference proteome</keyword>
<feature type="transmembrane region" description="Helical" evidence="14">
    <location>
        <begin position="467"/>
        <end position="488"/>
    </location>
</feature>
<keyword evidence="7" id="KW-0949">S-adenosyl-L-methionine</keyword>
<keyword evidence="10 14" id="KW-1133">Transmembrane helix</keyword>
<dbReference type="PANTHER" id="PTHR45197:SF1">
    <property type="entry name" value="SPHINGOLIPID C9-METHYLTRANSFERASE A-RELATED"/>
    <property type="match status" value="1"/>
</dbReference>
<sequence length="531" mass="58763">MKGVDEELRGIDPANAALGLLFFVFALFIPAGLLLTSGSPALLGCFVALTLGAVLAMVSQGGGNEKVRVGLSMANNWTDSTAVLILAIPLTVGLTPFVNWLLWSRLGLWAVAAQYAALYAAYSSVYLQTEAAETSKYVDFKDPALRARWASRKIPICILYESYCEGKLAFKADLLDTLERHRNEFIDWRPTFTILRFLIVQAFPQVSSSFKSVMATRHEIADHYDRGNDFFRAFMGPSMVYTCGIFHGAGGTRQSLEEAQFNKLNTVCHKLLVQPGDTFLDIGCGWGTLARHAAKHHGATAHGITLSKEGKAWCEAKNALEKLTDKVQILFGDYRELPEKNGGARYKRIASIEMAEHVGLANFQTYLAIVRTLLEDDGVFLMQVSGLRKGSSWQDTAWGLFMSKYIFPGADASTPLNWYVLELERAGFEVQSVETIGRQYSHTLRCWYTNFVAELAKGELAKKYAPFLINLWVFFLGWSVVAAGFGSVSCYQIVAHKNTYTFPRDGFIKAHAGPPPAPFSMPANKADSFPE</sequence>
<dbReference type="Gene3D" id="3.40.50.150">
    <property type="entry name" value="Vaccinia Virus protein VP39"/>
    <property type="match status" value="1"/>
</dbReference>